<keyword evidence="12" id="KW-1185">Reference proteome</keyword>
<keyword evidence="5" id="KW-0418">Kinase</keyword>
<evidence type="ECO:0000256" key="6">
    <source>
        <dbReference type="ARBA" id="ARBA00022989"/>
    </source>
</evidence>
<dbReference type="InterPro" id="IPR050482">
    <property type="entry name" value="Sensor_HK_TwoCompSys"/>
</dbReference>
<reference evidence="11" key="2">
    <citation type="submission" date="2020-09" db="EMBL/GenBank/DDBJ databases">
        <authorList>
            <person name="Sun Q."/>
            <person name="Kim S."/>
        </authorList>
    </citation>
    <scope>NUCLEOTIDE SEQUENCE</scope>
    <source>
        <strain evidence="11">KCTC 12870</strain>
    </source>
</reference>
<dbReference type="Gene3D" id="3.30.565.10">
    <property type="entry name" value="Histidine kinase-like ATPase, C-terminal domain"/>
    <property type="match status" value="1"/>
</dbReference>
<dbReference type="AlphaFoldDB" id="A0A8J3DIG2"/>
<evidence type="ECO:0000256" key="3">
    <source>
        <dbReference type="ARBA" id="ARBA00022679"/>
    </source>
</evidence>
<keyword evidence="7" id="KW-0902">Two-component regulatory system</keyword>
<dbReference type="PANTHER" id="PTHR24421">
    <property type="entry name" value="NITRATE/NITRITE SENSOR PROTEIN NARX-RELATED"/>
    <property type="match status" value="1"/>
</dbReference>
<dbReference type="RefSeq" id="WP_189515559.1">
    <property type="nucleotide sequence ID" value="NZ_BMXG01000015.1"/>
</dbReference>
<comment type="subcellular location">
    <subcellularLocation>
        <location evidence="1">Cell membrane</location>
        <topology evidence="1">Multi-pass membrane protein</topology>
    </subcellularLocation>
</comment>
<accession>A0A8J3DIG2</accession>
<keyword evidence="2" id="KW-1003">Cell membrane</keyword>
<evidence type="ECO:0000256" key="1">
    <source>
        <dbReference type="ARBA" id="ARBA00004651"/>
    </source>
</evidence>
<comment type="caution">
    <text evidence="11">The sequence shown here is derived from an EMBL/GenBank/DDBJ whole genome shotgun (WGS) entry which is preliminary data.</text>
</comment>
<dbReference type="GO" id="GO:0046983">
    <property type="term" value="F:protein dimerization activity"/>
    <property type="evidence" value="ECO:0007669"/>
    <property type="project" value="InterPro"/>
</dbReference>
<reference evidence="11" key="1">
    <citation type="journal article" date="2014" name="Int. J. Syst. Evol. Microbiol.">
        <title>Complete genome sequence of Corynebacterium casei LMG S-19264T (=DSM 44701T), isolated from a smear-ripened cheese.</title>
        <authorList>
            <consortium name="US DOE Joint Genome Institute (JGI-PGF)"/>
            <person name="Walter F."/>
            <person name="Albersmeier A."/>
            <person name="Kalinowski J."/>
            <person name="Ruckert C."/>
        </authorList>
    </citation>
    <scope>NUCLEOTIDE SEQUENCE</scope>
    <source>
        <strain evidence="11">KCTC 12870</strain>
    </source>
</reference>
<feature type="domain" description="Histidine kinase" evidence="10">
    <location>
        <begin position="339"/>
        <end position="535"/>
    </location>
</feature>
<organism evidence="11 12">
    <name type="scientific">Cerasicoccus arenae</name>
    <dbReference type="NCBI Taxonomy" id="424488"/>
    <lineage>
        <taxon>Bacteria</taxon>
        <taxon>Pseudomonadati</taxon>
        <taxon>Verrucomicrobiota</taxon>
        <taxon>Opitutia</taxon>
        <taxon>Puniceicoccales</taxon>
        <taxon>Cerasicoccaceae</taxon>
        <taxon>Cerasicoccus</taxon>
    </lineage>
</organism>
<feature type="transmembrane region" description="Helical" evidence="9">
    <location>
        <begin position="251"/>
        <end position="270"/>
    </location>
</feature>
<dbReference type="InterPro" id="IPR003594">
    <property type="entry name" value="HATPase_dom"/>
</dbReference>
<dbReference type="SMART" id="SM00387">
    <property type="entry name" value="HATPase_c"/>
    <property type="match status" value="1"/>
</dbReference>
<dbReference type="InterPro" id="IPR011712">
    <property type="entry name" value="Sig_transdc_His_kin_sub3_dim/P"/>
</dbReference>
<dbReference type="CDD" id="cd16917">
    <property type="entry name" value="HATPase_UhpB-NarQ-NarX-like"/>
    <property type="match status" value="1"/>
</dbReference>
<proteinExistence type="predicted"/>
<dbReference type="GO" id="GO:0000155">
    <property type="term" value="F:phosphorelay sensor kinase activity"/>
    <property type="evidence" value="ECO:0007669"/>
    <property type="project" value="InterPro"/>
</dbReference>
<dbReference type="EMBL" id="BMXG01000015">
    <property type="protein sequence ID" value="GHC06360.1"/>
    <property type="molecule type" value="Genomic_DNA"/>
</dbReference>
<dbReference type="InterPro" id="IPR036890">
    <property type="entry name" value="HATPase_C_sf"/>
</dbReference>
<gene>
    <name evidence="11" type="ORF">GCM10007047_24360</name>
</gene>
<protein>
    <recommendedName>
        <fullName evidence="10">Histidine kinase domain-containing protein</fullName>
    </recommendedName>
</protein>
<keyword evidence="6 9" id="KW-1133">Transmembrane helix</keyword>
<dbReference type="SUPFAM" id="SSF55874">
    <property type="entry name" value="ATPase domain of HSP90 chaperone/DNA topoisomerase II/histidine kinase"/>
    <property type="match status" value="1"/>
</dbReference>
<dbReference type="Pfam" id="PF02518">
    <property type="entry name" value="HATPase_c"/>
    <property type="match status" value="1"/>
</dbReference>
<evidence type="ECO:0000256" key="5">
    <source>
        <dbReference type="ARBA" id="ARBA00022777"/>
    </source>
</evidence>
<evidence type="ECO:0000256" key="9">
    <source>
        <dbReference type="SAM" id="Phobius"/>
    </source>
</evidence>
<evidence type="ECO:0000259" key="10">
    <source>
        <dbReference type="PROSITE" id="PS50109"/>
    </source>
</evidence>
<keyword evidence="3" id="KW-0808">Transferase</keyword>
<name>A0A8J3DIG2_9BACT</name>
<dbReference type="GO" id="GO:0005886">
    <property type="term" value="C:plasma membrane"/>
    <property type="evidence" value="ECO:0007669"/>
    <property type="project" value="UniProtKB-SubCell"/>
</dbReference>
<sequence>MNPGISIWNRLLGVMVVMLAIIGVLLLWQSRSDWAASEKLLRSVAASRHVSLYSTSRMISRSLESFAYEYSRDTLQGLPANDDIVHAARDAKVDFFAVLRPDLSVAFAREFKNKLAPEALIPSPSILRYLANEGEDALFFSTSVGGGPLQCAFAPLKSDNDQPTGYLICGRYWDRVYMTSLGESTGATLQAFPVTEINAHPPGFINSSREYRATEVGLGAMGQPVFAYTATFDLSAEQVILRQRREAMNRIAFGVLGILVLFFAVLWKWLAYPVRLVSEALEKDDPTVLKPILNEDYDWSRIAQRLTESTEARLELTREVHRQQEQARIQEETALVRETLARDLHDGVIQSVYAVGLQLERANAMAQRDPAKTMDRINDCKDTLNSIIRELRGFIKGLTPAPLQGQSLHNALEQLVIHARKSTDTAIDIRINPGACLALTTAQALHIYQLSRELLSNAIRHAEAKNIVLRLSHEPDAVELSIVDDGVGFDHEDLRLEGRGLANIQDRARQMSAYVKIMSRPSTGTRVHIKVPIIDKP</sequence>
<evidence type="ECO:0000256" key="4">
    <source>
        <dbReference type="ARBA" id="ARBA00022692"/>
    </source>
</evidence>
<dbReference type="InterPro" id="IPR005467">
    <property type="entry name" value="His_kinase_dom"/>
</dbReference>
<dbReference type="PROSITE" id="PS50109">
    <property type="entry name" value="HIS_KIN"/>
    <property type="match status" value="1"/>
</dbReference>
<evidence type="ECO:0000313" key="12">
    <source>
        <dbReference type="Proteomes" id="UP000642829"/>
    </source>
</evidence>
<dbReference type="PANTHER" id="PTHR24421:SF37">
    <property type="entry name" value="SENSOR HISTIDINE KINASE NARS"/>
    <property type="match status" value="1"/>
</dbReference>
<keyword evidence="8 9" id="KW-0472">Membrane</keyword>
<evidence type="ECO:0000256" key="7">
    <source>
        <dbReference type="ARBA" id="ARBA00023012"/>
    </source>
</evidence>
<evidence type="ECO:0000313" key="11">
    <source>
        <dbReference type="EMBL" id="GHC06360.1"/>
    </source>
</evidence>
<keyword evidence="4 9" id="KW-0812">Transmembrane</keyword>
<dbReference type="Pfam" id="PF07730">
    <property type="entry name" value="HisKA_3"/>
    <property type="match status" value="1"/>
</dbReference>
<feature type="transmembrane region" description="Helical" evidence="9">
    <location>
        <begin position="6"/>
        <end position="28"/>
    </location>
</feature>
<evidence type="ECO:0000256" key="2">
    <source>
        <dbReference type="ARBA" id="ARBA00022475"/>
    </source>
</evidence>
<dbReference type="Gene3D" id="1.20.5.1930">
    <property type="match status" value="1"/>
</dbReference>
<dbReference type="Proteomes" id="UP000642829">
    <property type="component" value="Unassembled WGS sequence"/>
</dbReference>
<evidence type="ECO:0000256" key="8">
    <source>
        <dbReference type="ARBA" id="ARBA00023136"/>
    </source>
</evidence>